<evidence type="ECO:0000313" key="3">
    <source>
        <dbReference type="Proteomes" id="UP000029567"/>
    </source>
</evidence>
<evidence type="ECO:0008006" key="4">
    <source>
        <dbReference type="Google" id="ProtNLM"/>
    </source>
</evidence>
<accession>A0A0E3BEN6</accession>
<comment type="caution">
    <text evidence="2">The sequence shown here is derived from an EMBL/GenBank/DDBJ whole genome shotgun (WGS) entry which is preliminary data.</text>
</comment>
<name>A0A0E3BEN6_9BURK</name>
<dbReference type="AlphaFoldDB" id="A0A0E3BEN6"/>
<feature type="region of interest" description="Disordered" evidence="1">
    <location>
        <begin position="134"/>
        <end position="157"/>
    </location>
</feature>
<proteinExistence type="predicted"/>
<reference evidence="2 3" key="1">
    <citation type="submission" date="2013-09" db="EMBL/GenBank/DDBJ databases">
        <title>High correlation between genotypes and phenotypes of environmental bacteria Comamonas testosteroni strains.</title>
        <authorList>
            <person name="Liu L."/>
            <person name="Zhu W."/>
            <person name="Xia X."/>
            <person name="Xu B."/>
            <person name="Luo M."/>
            <person name="Wang G."/>
        </authorList>
    </citation>
    <scope>NUCLEOTIDE SEQUENCE [LARGE SCALE GENOMIC DNA]</scope>
    <source>
        <strain evidence="2 3">JL14</strain>
    </source>
</reference>
<evidence type="ECO:0000256" key="1">
    <source>
        <dbReference type="SAM" id="MobiDB-lite"/>
    </source>
</evidence>
<sequence>MSSTTKLLPCPFCSNADISIKNENPNDNSGGYFIECPGCGASTSLRFACGDDPTHLLAEQWNRRTASHCLHQIQEPAAKLAAQPEDIRDKVTLALGLSLSPKGAPNFAWSYLLDAIRELVKCEEELTLLKAGMEKSKTAPTDARDTESDYQRGYRHGYNRRDAEVQGALL</sequence>
<protein>
    <recommendedName>
        <fullName evidence="4">Restriction alleviation protein, Lar family</fullName>
    </recommendedName>
</protein>
<dbReference type="EMBL" id="AWTN01000095">
    <property type="protein sequence ID" value="KGG90868.1"/>
    <property type="molecule type" value="Genomic_DNA"/>
</dbReference>
<organism evidence="2 3">
    <name type="scientific">Comamonas thiooxydans</name>
    <dbReference type="NCBI Taxonomy" id="363952"/>
    <lineage>
        <taxon>Bacteria</taxon>
        <taxon>Pseudomonadati</taxon>
        <taxon>Pseudomonadota</taxon>
        <taxon>Betaproteobacteria</taxon>
        <taxon>Burkholderiales</taxon>
        <taxon>Comamonadaceae</taxon>
        <taxon>Comamonas</taxon>
    </lineage>
</organism>
<gene>
    <name evidence="2" type="ORF">P245_15670</name>
</gene>
<dbReference type="Proteomes" id="UP000029567">
    <property type="component" value="Unassembled WGS sequence"/>
</dbReference>
<dbReference type="RefSeq" id="WP_034380406.1">
    <property type="nucleotide sequence ID" value="NZ_AWTN01000095.1"/>
</dbReference>
<dbReference type="NCBIfam" id="TIGR03655">
    <property type="entry name" value="anti_R_Lar"/>
    <property type="match status" value="1"/>
</dbReference>
<feature type="compositionally biased region" description="Basic and acidic residues" evidence="1">
    <location>
        <begin position="134"/>
        <end position="152"/>
    </location>
</feature>
<evidence type="ECO:0000313" key="2">
    <source>
        <dbReference type="EMBL" id="KGG90868.1"/>
    </source>
</evidence>
<dbReference type="InterPro" id="IPR019908">
    <property type="entry name" value="Toxin_RalR"/>
</dbReference>
<dbReference type="Pfam" id="PF14354">
    <property type="entry name" value="Lar_restr_allev"/>
    <property type="match status" value="1"/>
</dbReference>